<feature type="compositionally biased region" description="Polar residues" evidence="7">
    <location>
        <begin position="444"/>
        <end position="454"/>
    </location>
</feature>
<dbReference type="RefSeq" id="XP_014251943.1">
    <property type="nucleotide sequence ID" value="XM_014396457.2"/>
</dbReference>
<feature type="coiled-coil region" evidence="6">
    <location>
        <begin position="2008"/>
        <end position="2077"/>
    </location>
</feature>
<dbReference type="RefSeq" id="XP_014251934.1">
    <property type="nucleotide sequence ID" value="XM_014396448.2"/>
</dbReference>
<dbReference type="EnsemblMetazoa" id="XM_014396481.2">
    <property type="protein sequence ID" value="XP_014251967.1"/>
    <property type="gene ID" value="LOC106668040"/>
</dbReference>
<dbReference type="OMA" id="FANICHE"/>
<dbReference type="Proteomes" id="UP000494040">
    <property type="component" value="Unassembled WGS sequence"/>
</dbReference>
<evidence type="ECO:0000256" key="4">
    <source>
        <dbReference type="ARBA" id="ARBA00023054"/>
    </source>
</evidence>
<feature type="region of interest" description="Disordered" evidence="7">
    <location>
        <begin position="328"/>
        <end position="351"/>
    </location>
</feature>
<dbReference type="EnsemblMetazoa" id="XM_014396472.2">
    <property type="protein sequence ID" value="XP_014251958.1"/>
    <property type="gene ID" value="LOC106668040"/>
</dbReference>
<evidence type="ECO:0000256" key="6">
    <source>
        <dbReference type="SAM" id="Coils"/>
    </source>
</evidence>
<feature type="coiled-coil region" evidence="6">
    <location>
        <begin position="1351"/>
        <end position="1378"/>
    </location>
</feature>
<dbReference type="Pfam" id="PF10495">
    <property type="entry name" value="PACT_coil_coil"/>
    <property type="match status" value="1"/>
</dbReference>
<evidence type="ECO:0000256" key="2">
    <source>
        <dbReference type="ARBA" id="ARBA00022490"/>
    </source>
</evidence>
<feature type="coiled-coil region" evidence="6">
    <location>
        <begin position="2342"/>
        <end position="2400"/>
    </location>
</feature>
<organism evidence="9 10">
    <name type="scientific">Cimex lectularius</name>
    <name type="common">Bed bug</name>
    <name type="synonym">Acanthia lectularia</name>
    <dbReference type="NCBI Taxonomy" id="79782"/>
    <lineage>
        <taxon>Eukaryota</taxon>
        <taxon>Metazoa</taxon>
        <taxon>Ecdysozoa</taxon>
        <taxon>Arthropoda</taxon>
        <taxon>Hexapoda</taxon>
        <taxon>Insecta</taxon>
        <taxon>Pterygota</taxon>
        <taxon>Neoptera</taxon>
        <taxon>Paraneoptera</taxon>
        <taxon>Hemiptera</taxon>
        <taxon>Heteroptera</taxon>
        <taxon>Panheteroptera</taxon>
        <taxon>Cimicomorpha</taxon>
        <taxon>Cimicidae</taxon>
        <taxon>Cimex</taxon>
    </lineage>
</organism>
<sequence length="3430" mass="399621">MPANHQQGIASKLEVRITEQNLLINDLQQALEFERKKVLNLTSEFESAQKEYQKEVNVVRNELAQEKNYSKHCQFEINSLKKALEKHKNNVEFIQNSAEKDFDLRQQQITKEIKASYDAEMANLKDQYNVQLKNLKLNETFYENQIQLLIDRIQELYELDVNHDVELKASRQIYEKQLEELKQNINSIKEHNRTFNYPEQINILNEKLALSHTNEAALKLEINKYIKATNLHKEEINKLNNQLILSTKVQDQLKEELNCTLLELEKQKHCCKDLQRKIHEIDIDHNAQLTRVTESREALINSHNNDMIHLVNAFTPLHKAICSLTTSESKKDDTNSTSGSTLTGADNDSETNQCTEDLLSRLLEKFRKTYSEVEKLGNRYFALYKDNEELYQENEMLRSNIDECKQIYQEQIDLLEKEIEDFKIIYDVQENSKDKETVSKEESATPTKSTSQLQKDAVEPDQTAEENLLSTPTNESFDYNLQKQNAEIGKFMLQGATSTPFPSNALDLQAGGEAMLSPNLLSMNPAIPSQNLLSPVKNQSPLHLSLLGWIEHCQNLDKQNKELIKKIENLELKLKDTEFGANILKEEMANFEVQSQQLQKKIEDYSDVKRNLFEAIDQKNVSELKIINLQEQVKSLEDDNKKLAEENLANEEKCKNYLIAYKEAGVVDSTGMTETLLTHFNEKIKEVVLLKGEVRSLLFSKNRLLERVDKLTEVKNLYIIKIEQISRELCLRKEELEDVFQEKIKLSSRNKILEKEAEVLNLRVNYLTNLRDNNWGTDSPVPLVEKMQKELFALCKQVIEQKLELENSLMEKQNIGEFQQELDARHQFQIIKKFNQELQSEKEALLQRLIEQQEIIHSYQKNEGCDEGWLLHIESLEKEILQEIKHHKEQYARIEEALRSTGNLLNDLQLQKDCLRVKNQEIARTNKKLEEEKFKLRKAEMQLQLLQNNLEQKEALIKDHIEEKKVLDQNLKIVQSNLADAELKLSYEQQNNQWNKKNLQLQEAHKEVEKDLNLLSDEKDKTFCESQLQLQSSFLKQAETEYKKALERIKFYYDSQFATNLSKQQEDHKNQIEKLNEIIRQQALNLENAVEDHLVNLLPKKIEDRHKLSFKELLDMMEKFKHDVQTIESGLNDSEAKMFRKLKTFLEENFNCQILLARKILKEEHNKQYEISLDTAKQLHREEILLLKLQHEADKCKELFEKVEDSCNKQDEHRSVKQFTSGNYLDSEFLNHFNLLILNGYFNSIEKFLSNWNLMYQKQIKLLRNNLEKGFMLYNKTSEKDEKLKDIIECNDRTFLAKQNLIEYAKEFLNCLKSFKKSLIEDVKIMVTTMNSETQKCFDSIKEKHGDINDFLILQDKLHHLQDEKDKLEKQHRSAINLLKSDHEAEVAKTNKLLTDLKHFCEGGCNTSALLSFRTELEEKHRKEVEELRMYFEKKCADLEKNFSEEVFSQHSRKMSFSSSCSESELVSDHLCDVGGSGDNKLINLTNEKPKVRMPLLTSSDWEEMLLEEMGTSLTWKTINKVKAELVSMLRDNLDSCYIEKIKQLSNNMDSQHLKVLGHAANQEKKIIILQEKINRLKHVLTKNVAKEDLDKIEQNAVENFLNDLLAFLPENKNLLKSKYHLDSVIDDLDHVYSKKYKEMMNNQSENYIKELNEMKSNFEKQVELKTECIKGQDTSSAGFQEIVKERDNLRLMQKTLMLAISQLSNYLSNSEDELIKAITSEMANICQESPPSPTLRADWQDNSTRHNDLSAKKLNFVSNLSMLIKELDETMLSDSFDNALDETSTIRQTLESCLNKLKEEAVALLGLSKAMNPNAEQEYEVDRLNEKIVRLEEKNSQLVQQIDYLKNSLEKHQKIEGSSEILSKQCESVYDYSEYDSHAGHQTNNYLQNKARIMLLDLGQGYTSNKVMKILEEMTREGDNALEELQKEREDLQQQIKSADKQIKATRQFLEEQASEREHERDEFLREMSNLQNQLKEKGKECLAREMFSSEVLAMGTQHAAPVSKTVDELNCELRRTLDSLEETKIKKDSVESELKAAIEKICVLREIITDLESQLALKNKEGSLLEQRLDDLEAEMEHQSGAQSLMAQELESLRNQSLDETCLNQLHELQEKQHFNSSHMRHFKIQIKDMEKLIDDQTKELEALNVATSTNSLSSPSEEISLREHLDCFRSTTPELCPSPVGFPVDEVNKLHEKILKHARSDEVVIKKVRDQDIRIGKLTSYIEEIQAEHDILQKRVEKQMAQIAEANNKIDDLRHKADAAHVSANRDLIKANQDLKEEISELKQSLDVKINEVMLKEEHLKKAEEQISAQQAKISTMILCDQDVVDTLRLELAAVVTEKNKLEDILGKYKRERELIERSKGDIEVLNAILDDKNEDIEHLQHTLAMLQNQAEEEKSSKQSRNLRVSFAADVLNSSDISEESKLRDAKHTRDSLECGPGISKIFNFQDKLEKIPSPIAQSSVLPEHSVGNLSIQSNLSPEKVEQVEISFGTIDKLTLELAEKNEQINRMEKELKDFEKLAKDLENTKMELQMAVASIDEDKDYYEKQFASLTELLKIKEAELEQKERSLEEKEKEIVKITADVQACQNLLKKLQKKLKEAEALASRENENELQTKINELTMENNKLKVIKLQSDKKDEELKEIYQQLISEKGLSDKLQKEKEDLSRKNIFYTRRIEDLSKENEKLLMNLEASENKLDNFVSSVRNLKNELSTKGISDIKDNFEECEEIQNIQIEIQNLQTKINKTTAEKLEILQELEELKNRNDSIDLNANKEINRLNKKISELQETINKIRETNSKNITQFEEEINTLQKDINQCKKSEKSAIEKLQKAEADKEELTLKLSSIQKDVENIQTGKNSHNEFPNVTKESEVSEKEKLVDQTRSLEGQKYLVLENILMAKMEFVNELKLKISRLEEQNRELKEYKQELEAKLIRLERIKNAQQKTINQLNLQLQQQKNNNLTLELAVACEKATTKRLEDLIEEERKKSRSSQKDDIQLIENMRVRLKTLMENEMQLKTMIEEEKQKVENLEAQLNSIKIMEKYQSDSESENNFEDLLKEEKEKYNQVLIELERERLNNGDLQHVLTRERNALLSLKNNLHKVEQEKISLTAEVNSLMNEIRLEKNKRAIIENRIKAISSSQQNVNKELYEKTIETAHSVIKGLEEECADLKNHIQVQQQEENMRDGSYSPLLKQLSELNSTIERLLRERGALQSAVSQLKVERKDLEKEIENLKRITENPVDPHNLEKPKLWLHLDNRINNFKQPVLKESVFNFLNKCMHAESFRKSLAYQKRFLLVVIKGYQDAEKENLARLSLGFKHAHKKHTFKTISLVVVGIIKMSRLTETRKLRRLLTLRKITEAFDQRIVDYKTDEQYLPQAMKVPHSPPCRDRPSYLRSNLPRDKPTSVSSDYLACFDELQRRLNEVVHRAQS</sequence>
<keyword evidence="5" id="KW-0206">Cytoskeleton</keyword>
<evidence type="ECO:0000313" key="10">
    <source>
        <dbReference type="Proteomes" id="UP000494040"/>
    </source>
</evidence>
<feature type="coiled-coil region" evidence="6">
    <location>
        <begin position="2494"/>
        <end position="2631"/>
    </location>
</feature>
<evidence type="ECO:0000313" key="9">
    <source>
        <dbReference type="EnsemblMetazoa" id="XP_014251958.1"/>
    </source>
</evidence>
<evidence type="ECO:0000256" key="7">
    <source>
        <dbReference type="SAM" id="MobiDB-lite"/>
    </source>
</evidence>
<evidence type="ECO:0000259" key="8">
    <source>
        <dbReference type="Pfam" id="PF10495"/>
    </source>
</evidence>
<dbReference type="KEGG" id="clec:106668040"/>
<feature type="coiled-coil region" evidence="6">
    <location>
        <begin position="553"/>
        <end position="653"/>
    </location>
</feature>
<dbReference type="GeneID" id="106668040"/>
<feature type="region of interest" description="Disordered" evidence="7">
    <location>
        <begin position="3381"/>
        <end position="3406"/>
    </location>
</feature>
<evidence type="ECO:0000256" key="3">
    <source>
        <dbReference type="ARBA" id="ARBA00022553"/>
    </source>
</evidence>
<proteinExistence type="predicted"/>
<dbReference type="InterPro" id="IPR019528">
    <property type="entry name" value="PACT_domain"/>
</dbReference>
<dbReference type="OrthoDB" id="2020852at2759"/>
<accession>A0A8I6RW73</accession>
<dbReference type="GO" id="GO:0005737">
    <property type="term" value="C:cytoplasm"/>
    <property type="evidence" value="ECO:0007669"/>
    <property type="project" value="UniProtKB-ARBA"/>
</dbReference>
<dbReference type="GO" id="GO:0007165">
    <property type="term" value="P:signal transduction"/>
    <property type="evidence" value="ECO:0007669"/>
    <property type="project" value="InterPro"/>
</dbReference>
<feature type="coiled-coil region" evidence="6">
    <location>
        <begin position="10"/>
        <end position="51"/>
    </location>
</feature>
<keyword evidence="3" id="KW-0597">Phosphoprotein</keyword>
<name>A0A8I6RW73_CIMLE</name>
<dbReference type="InterPro" id="IPR028745">
    <property type="entry name" value="AKAP9/Pericentrin"/>
</dbReference>
<keyword evidence="4 6" id="KW-0175">Coiled coil</keyword>
<feature type="coiled-coil region" evidence="6">
    <location>
        <begin position="2904"/>
        <end position="2966"/>
    </location>
</feature>
<feature type="region of interest" description="Disordered" evidence="7">
    <location>
        <begin position="433"/>
        <end position="475"/>
    </location>
</feature>
<feature type="coiled-coil region" evidence="6">
    <location>
        <begin position="2656"/>
        <end position="2849"/>
    </location>
</feature>
<feature type="coiled-coil region" evidence="6">
    <location>
        <begin position="2122"/>
        <end position="2149"/>
    </location>
</feature>
<feature type="coiled-coil region" evidence="6">
    <location>
        <begin position="1909"/>
        <end position="1982"/>
    </location>
</feature>
<dbReference type="GO" id="GO:0005813">
    <property type="term" value="C:centrosome"/>
    <property type="evidence" value="ECO:0007669"/>
    <property type="project" value="UniProtKB-SubCell"/>
</dbReference>
<dbReference type="EnsemblMetazoa" id="XM_014396464.2">
    <property type="protein sequence ID" value="XP_014251950.1"/>
    <property type="gene ID" value="LOC106668040"/>
</dbReference>
<dbReference type="RefSeq" id="XP_014251967.1">
    <property type="nucleotide sequence ID" value="XM_014396481.2"/>
</dbReference>
<feature type="coiled-coil region" evidence="6">
    <location>
        <begin position="1815"/>
        <end position="1849"/>
    </location>
</feature>
<dbReference type="RefSeq" id="XP_014251958.1">
    <property type="nucleotide sequence ID" value="XM_014396472.2"/>
</dbReference>
<evidence type="ECO:0000256" key="1">
    <source>
        <dbReference type="ARBA" id="ARBA00004300"/>
    </source>
</evidence>
<feature type="compositionally biased region" description="Basic and acidic residues" evidence="7">
    <location>
        <begin position="3386"/>
        <end position="3403"/>
    </location>
</feature>
<feature type="coiled-coil region" evidence="6">
    <location>
        <begin position="3006"/>
        <end position="3239"/>
    </location>
</feature>
<feature type="coiled-coil region" evidence="6">
    <location>
        <begin position="387"/>
        <end position="425"/>
    </location>
</feature>
<feature type="coiled-coil region" evidence="6">
    <location>
        <begin position="2225"/>
        <end position="2316"/>
    </location>
</feature>
<feature type="compositionally biased region" description="Basic and acidic residues" evidence="7">
    <location>
        <begin position="433"/>
        <end position="443"/>
    </location>
</feature>
<comment type="subcellular location">
    <subcellularLocation>
        <location evidence="1">Cytoplasm</location>
        <location evidence="1">Cytoskeleton</location>
        <location evidence="1">Microtubule organizing center</location>
        <location evidence="1">Centrosome</location>
    </subcellularLocation>
</comment>
<feature type="compositionally biased region" description="Polar residues" evidence="7">
    <location>
        <begin position="335"/>
        <end position="351"/>
    </location>
</feature>
<evidence type="ECO:0000256" key="5">
    <source>
        <dbReference type="ARBA" id="ARBA00023212"/>
    </source>
</evidence>
<dbReference type="RefSeq" id="XP_014251950.1">
    <property type="nucleotide sequence ID" value="XM_014396464.2"/>
</dbReference>
<keyword evidence="2" id="KW-0963">Cytoplasm</keyword>
<feature type="coiled-coil region" evidence="6">
    <location>
        <begin position="125"/>
        <end position="191"/>
    </location>
</feature>
<keyword evidence="10" id="KW-1185">Reference proteome</keyword>
<dbReference type="PANTHER" id="PTHR44981">
    <property type="entry name" value="PERICENTRIN-LIKE PROTEIN, ISOFORM F"/>
    <property type="match status" value="1"/>
</dbReference>
<dbReference type="PANTHER" id="PTHR44981:SF2">
    <property type="entry name" value="PERICENTRIN-LIKE PROTEIN, ISOFORM F"/>
    <property type="match status" value="1"/>
</dbReference>
<protein>
    <recommendedName>
        <fullName evidence="8">Pericentrin/AKAP-450 centrosomal targeting domain-containing protein</fullName>
    </recommendedName>
</protein>
<dbReference type="EnsemblMetazoa" id="XM_014396448.2">
    <property type="protein sequence ID" value="XP_014251934.1"/>
    <property type="gene ID" value="LOC106668040"/>
</dbReference>
<dbReference type="EnsemblMetazoa" id="XM_014396457.2">
    <property type="protein sequence ID" value="XP_014251943.1"/>
    <property type="gene ID" value="LOC106668040"/>
</dbReference>
<dbReference type="GO" id="GO:0060090">
    <property type="term" value="F:molecular adaptor activity"/>
    <property type="evidence" value="ECO:0007669"/>
    <property type="project" value="InterPro"/>
</dbReference>
<reference evidence="9" key="1">
    <citation type="submission" date="2022-01" db="UniProtKB">
        <authorList>
            <consortium name="EnsemblMetazoa"/>
        </authorList>
    </citation>
    <scope>IDENTIFICATION</scope>
</reference>
<feature type="coiled-coil region" evidence="6">
    <location>
        <begin position="835"/>
        <end position="1092"/>
    </location>
</feature>
<feature type="domain" description="Pericentrin/AKAP-450 centrosomal targeting" evidence="8">
    <location>
        <begin position="3281"/>
        <end position="3344"/>
    </location>
</feature>